<keyword evidence="5" id="KW-0560">Oxidoreductase</keyword>
<dbReference type="PANTHER" id="PTHR43612:SF3">
    <property type="entry name" value="TRIFUNCTIONAL ENZYME SUBUNIT ALPHA, MITOCHONDRIAL"/>
    <property type="match status" value="1"/>
</dbReference>
<keyword evidence="4" id="KW-0442">Lipid degradation</keyword>
<evidence type="ECO:0000256" key="5">
    <source>
        <dbReference type="ARBA" id="ARBA00023002"/>
    </source>
</evidence>
<name>A0ABN0XQT0_9ACTN</name>
<evidence type="ECO:0000259" key="11">
    <source>
        <dbReference type="Pfam" id="PF00725"/>
    </source>
</evidence>
<dbReference type="Pfam" id="PF00725">
    <property type="entry name" value="3HCDH"/>
    <property type="match status" value="1"/>
</dbReference>
<protein>
    <submittedName>
        <fullName evidence="13">3-hydroxyacyl-CoA dehydrogenase NAD-binding domain-containing protein</fullName>
    </submittedName>
</protein>
<evidence type="ECO:0000313" key="13">
    <source>
        <dbReference type="EMBL" id="GAA0370339.1"/>
    </source>
</evidence>
<evidence type="ECO:0000259" key="12">
    <source>
        <dbReference type="Pfam" id="PF02737"/>
    </source>
</evidence>
<keyword evidence="7" id="KW-0443">Lipid metabolism</keyword>
<dbReference type="SUPFAM" id="SSF51735">
    <property type="entry name" value="NAD(P)-binding Rossmann-fold domains"/>
    <property type="match status" value="1"/>
</dbReference>
<comment type="pathway">
    <text evidence="1">Lipid metabolism; fatty acid beta-oxidation.</text>
</comment>
<keyword evidence="6" id="KW-0520">NAD</keyword>
<evidence type="ECO:0000256" key="2">
    <source>
        <dbReference type="ARBA" id="ARBA00007005"/>
    </source>
</evidence>
<dbReference type="Proteomes" id="UP001500063">
    <property type="component" value="Unassembled WGS sequence"/>
</dbReference>
<dbReference type="InterPro" id="IPR036291">
    <property type="entry name" value="NAD(P)-bd_dom_sf"/>
</dbReference>
<dbReference type="InterPro" id="IPR006176">
    <property type="entry name" value="3-OHacyl-CoA_DH_NAD-bd"/>
</dbReference>
<comment type="catalytic activity">
    <reaction evidence="10">
        <text>a (3S)-3-hydroxyacyl-CoA + NAD(+) = a 3-oxoacyl-CoA + NADH + H(+)</text>
        <dbReference type="Rhea" id="RHEA:22432"/>
        <dbReference type="ChEBI" id="CHEBI:15378"/>
        <dbReference type="ChEBI" id="CHEBI:57318"/>
        <dbReference type="ChEBI" id="CHEBI:57540"/>
        <dbReference type="ChEBI" id="CHEBI:57945"/>
        <dbReference type="ChEBI" id="CHEBI:90726"/>
        <dbReference type="EC" id="1.1.1.35"/>
    </reaction>
</comment>
<organism evidence="13 14">
    <name type="scientific">Streptomyces blastmyceticus</name>
    <dbReference type="NCBI Taxonomy" id="68180"/>
    <lineage>
        <taxon>Bacteria</taxon>
        <taxon>Bacillati</taxon>
        <taxon>Actinomycetota</taxon>
        <taxon>Actinomycetes</taxon>
        <taxon>Kitasatosporales</taxon>
        <taxon>Streptomycetaceae</taxon>
        <taxon>Streptomyces</taxon>
    </lineage>
</organism>
<feature type="domain" description="3-hydroxyacyl-CoA dehydrogenase NAD binding" evidence="12">
    <location>
        <begin position="340"/>
        <end position="520"/>
    </location>
</feature>
<evidence type="ECO:0000256" key="6">
    <source>
        <dbReference type="ARBA" id="ARBA00023027"/>
    </source>
</evidence>
<dbReference type="SUPFAM" id="SSF48179">
    <property type="entry name" value="6-phosphogluconate dehydrogenase C-terminal domain-like"/>
    <property type="match status" value="2"/>
</dbReference>
<keyword evidence="14" id="KW-1185">Reference proteome</keyword>
<dbReference type="Gene3D" id="3.40.50.720">
    <property type="entry name" value="NAD(P)-binding Rossmann-like Domain"/>
    <property type="match status" value="1"/>
</dbReference>
<evidence type="ECO:0000256" key="4">
    <source>
        <dbReference type="ARBA" id="ARBA00022963"/>
    </source>
</evidence>
<evidence type="ECO:0000256" key="8">
    <source>
        <dbReference type="ARBA" id="ARBA00023239"/>
    </source>
</evidence>
<evidence type="ECO:0000313" key="14">
    <source>
        <dbReference type="Proteomes" id="UP001500063"/>
    </source>
</evidence>
<evidence type="ECO:0000256" key="3">
    <source>
        <dbReference type="ARBA" id="ARBA00022832"/>
    </source>
</evidence>
<dbReference type="InterPro" id="IPR050136">
    <property type="entry name" value="FA_oxidation_alpha_subunit"/>
</dbReference>
<feature type="domain" description="3-hydroxyacyl-CoA dehydrogenase C-terminal" evidence="11">
    <location>
        <begin position="524"/>
        <end position="605"/>
    </location>
</feature>
<dbReference type="Pfam" id="PF00378">
    <property type="entry name" value="ECH_1"/>
    <property type="match status" value="1"/>
</dbReference>
<dbReference type="EMBL" id="BAAABW010000026">
    <property type="protein sequence ID" value="GAA0370339.1"/>
    <property type="molecule type" value="Genomic_DNA"/>
</dbReference>
<dbReference type="RefSeq" id="WP_344121978.1">
    <property type="nucleotide sequence ID" value="NZ_BAAABW010000026.1"/>
</dbReference>
<evidence type="ECO:0000256" key="1">
    <source>
        <dbReference type="ARBA" id="ARBA00005005"/>
    </source>
</evidence>
<dbReference type="PANTHER" id="PTHR43612">
    <property type="entry name" value="TRIFUNCTIONAL ENZYME SUBUNIT ALPHA"/>
    <property type="match status" value="1"/>
</dbReference>
<dbReference type="Gene3D" id="1.10.1040.50">
    <property type="match status" value="1"/>
</dbReference>
<dbReference type="SUPFAM" id="SSF52096">
    <property type="entry name" value="ClpP/crotonase"/>
    <property type="match status" value="1"/>
</dbReference>
<proteinExistence type="inferred from homology"/>
<comment type="similarity">
    <text evidence="2">In the central section; belongs to the 3-hydroxyacyl-CoA dehydrogenase family.</text>
</comment>
<dbReference type="Gene3D" id="3.90.226.10">
    <property type="entry name" value="2-enoyl-CoA Hydratase, Chain A, domain 1"/>
    <property type="match status" value="1"/>
</dbReference>
<evidence type="ECO:0000256" key="9">
    <source>
        <dbReference type="ARBA" id="ARBA00023268"/>
    </source>
</evidence>
<accession>A0ABN0XQT0</accession>
<dbReference type="InterPro" id="IPR006108">
    <property type="entry name" value="3HC_DH_C"/>
</dbReference>
<keyword evidence="3" id="KW-0276">Fatty acid metabolism</keyword>
<comment type="caution">
    <text evidence="13">The sequence shown here is derived from an EMBL/GenBank/DDBJ whole genome shotgun (WGS) entry which is preliminary data.</text>
</comment>
<gene>
    <name evidence="13" type="ORF">GCM10010319_55420</name>
</gene>
<keyword evidence="9" id="KW-0511">Multifunctional enzyme</keyword>
<dbReference type="InterPro" id="IPR008927">
    <property type="entry name" value="6-PGluconate_DH-like_C_sf"/>
</dbReference>
<sequence>MNTTTELLKGAAELFPDEVVTQAHVRHFDLPLGAGVFALITLDNGLDHTKPTTFGPQSLANLDAALDQVEAEAAAGKIVGVGVTGKPFIFAVGADLKGVELLGRHEDAVAIGKGGHDVFKRLSALAVPTFAYYNGAAMGGGVEVGLHCSYRTVSKAIPAFSLPEVFLGLVPGWGGCALLPNLIGADRAVSVIIENSLSQNRQLKGKQVFELGIADAIFEGADFLEQSLLWTASVLKGETEVVRQEIDRGEGWDRAVERGRAIADSKVHGAAPAAYRALDIIAAAKNGDLRQGFDAETQALADLIMGGELRSGIYSFNLVQKRAKRPAGAPDRSLARPVTKVGVVGAGLMASQLALLFARRLEVPVVLTDIDQERIDKGVGYVHGEIDKLLAKGRIGQDKANRLKAAVTGSLDKAAAFGDADFVIEAVFEEMGVKQQVFAEVEAVVPAHTILATNTSSLSVSEMASKLKHPERVVGFHFFNPVAILPLLEIVRGERTDDAALATAFGVAKKLKKTAVLVKDAPAFVVNRILTRFMGEIQNVIDEGTPVATAEKAVEPLGLPMSPLVLLELVGPAIGLHVSETLNRAFPDRFTVSANLAAVVKAGKRGFYVYDSGKPELDPEVAALLVQGDSVLTEEQVRDRVLDAVAQEIGLMLDEGVVAEAQDIDLCLITGAGWPFHLGGITPYLDRSGVSERVLGKRFLAEGIASVPA</sequence>
<keyword evidence="8" id="KW-0456">Lyase</keyword>
<evidence type="ECO:0000256" key="7">
    <source>
        <dbReference type="ARBA" id="ARBA00023098"/>
    </source>
</evidence>
<dbReference type="CDD" id="cd06558">
    <property type="entry name" value="crotonase-like"/>
    <property type="match status" value="1"/>
</dbReference>
<evidence type="ECO:0000256" key="10">
    <source>
        <dbReference type="ARBA" id="ARBA00049556"/>
    </source>
</evidence>
<dbReference type="InterPro" id="IPR001753">
    <property type="entry name" value="Enoyl-CoA_hydra/iso"/>
</dbReference>
<dbReference type="Pfam" id="PF02737">
    <property type="entry name" value="3HCDH_N"/>
    <property type="match status" value="1"/>
</dbReference>
<dbReference type="InterPro" id="IPR029045">
    <property type="entry name" value="ClpP/crotonase-like_dom_sf"/>
</dbReference>
<reference evidence="13 14" key="1">
    <citation type="journal article" date="2019" name="Int. J. Syst. Evol. Microbiol.">
        <title>The Global Catalogue of Microorganisms (GCM) 10K type strain sequencing project: providing services to taxonomists for standard genome sequencing and annotation.</title>
        <authorList>
            <consortium name="The Broad Institute Genomics Platform"/>
            <consortium name="The Broad Institute Genome Sequencing Center for Infectious Disease"/>
            <person name="Wu L."/>
            <person name="Ma J."/>
        </authorList>
    </citation>
    <scope>NUCLEOTIDE SEQUENCE [LARGE SCALE GENOMIC DNA]</scope>
    <source>
        <strain evidence="13 14">JCM 4565</strain>
    </source>
</reference>